<dbReference type="Gene3D" id="3.30.70.270">
    <property type="match status" value="1"/>
</dbReference>
<keyword evidence="1" id="KW-1133">Transmembrane helix</keyword>
<evidence type="ECO:0000313" key="4">
    <source>
        <dbReference type="EMBL" id="MBB3112321.1"/>
    </source>
</evidence>
<gene>
    <name evidence="4" type="ORF">FHS18_004407</name>
</gene>
<keyword evidence="1" id="KW-0812">Transmembrane</keyword>
<feature type="transmembrane region" description="Helical" evidence="1">
    <location>
        <begin position="165"/>
        <end position="190"/>
    </location>
</feature>
<keyword evidence="5" id="KW-1185">Reference proteome</keyword>
<protein>
    <submittedName>
        <fullName evidence="4">Diguanylate cyclase (GGDEF)-like protein</fullName>
    </submittedName>
</protein>
<evidence type="ECO:0000313" key="5">
    <source>
        <dbReference type="Proteomes" id="UP000570361"/>
    </source>
</evidence>
<dbReference type="Pfam" id="PF00563">
    <property type="entry name" value="EAL"/>
    <property type="match status" value="1"/>
</dbReference>
<dbReference type="InterPro" id="IPR000160">
    <property type="entry name" value="GGDEF_dom"/>
</dbReference>
<dbReference type="PANTHER" id="PTHR44757:SF2">
    <property type="entry name" value="BIOFILM ARCHITECTURE MAINTENANCE PROTEIN MBAA"/>
    <property type="match status" value="1"/>
</dbReference>
<dbReference type="SMART" id="SM00267">
    <property type="entry name" value="GGDEF"/>
    <property type="match status" value="1"/>
</dbReference>
<evidence type="ECO:0000259" key="2">
    <source>
        <dbReference type="PROSITE" id="PS50883"/>
    </source>
</evidence>
<comment type="caution">
    <text evidence="4">The sequence shown here is derived from an EMBL/GenBank/DDBJ whole genome shotgun (WGS) entry which is preliminary data.</text>
</comment>
<dbReference type="Pfam" id="PF00990">
    <property type="entry name" value="GGDEF"/>
    <property type="match status" value="1"/>
</dbReference>
<dbReference type="SUPFAM" id="SSF141868">
    <property type="entry name" value="EAL domain-like"/>
    <property type="match status" value="1"/>
</dbReference>
<evidence type="ECO:0000256" key="1">
    <source>
        <dbReference type="SAM" id="Phobius"/>
    </source>
</evidence>
<dbReference type="CDD" id="cd01949">
    <property type="entry name" value="GGDEF"/>
    <property type="match status" value="1"/>
</dbReference>
<proteinExistence type="predicted"/>
<feature type="transmembrane region" description="Helical" evidence="1">
    <location>
        <begin position="294"/>
        <end position="311"/>
    </location>
</feature>
<dbReference type="PROSITE" id="PS50887">
    <property type="entry name" value="GGDEF"/>
    <property type="match status" value="1"/>
</dbReference>
<dbReference type="EMBL" id="JACHXK010000011">
    <property type="protein sequence ID" value="MBB3112321.1"/>
    <property type="molecule type" value="Genomic_DNA"/>
</dbReference>
<dbReference type="PANTHER" id="PTHR44757">
    <property type="entry name" value="DIGUANYLATE CYCLASE DGCP"/>
    <property type="match status" value="1"/>
</dbReference>
<dbReference type="InterPro" id="IPR001633">
    <property type="entry name" value="EAL_dom"/>
</dbReference>
<feature type="transmembrane region" description="Helical" evidence="1">
    <location>
        <begin position="202"/>
        <end position="223"/>
    </location>
</feature>
<dbReference type="NCBIfam" id="TIGR00254">
    <property type="entry name" value="GGDEF"/>
    <property type="match status" value="1"/>
</dbReference>
<feature type="transmembrane region" description="Helical" evidence="1">
    <location>
        <begin position="229"/>
        <end position="249"/>
    </location>
</feature>
<dbReference type="AlphaFoldDB" id="A0A7W5B1V0"/>
<dbReference type="InterPro" id="IPR035919">
    <property type="entry name" value="EAL_sf"/>
</dbReference>
<dbReference type="InterPro" id="IPR029787">
    <property type="entry name" value="Nucleotide_cyclase"/>
</dbReference>
<feature type="domain" description="EAL" evidence="2">
    <location>
        <begin position="509"/>
        <end position="762"/>
    </location>
</feature>
<keyword evidence="1" id="KW-0472">Membrane</keyword>
<sequence>MQHHMTSTRLLLLLSMVLYIGLQFIMPMQGESFIGFIALMNVVPPLYSVYVLRRAASMLPGAYGLFWRLLSWFCLLYGAASAVWYGCYLLLGHVPPSPNAADFIWNIQALLLPVAIICLLFNKRTLYRGLRYLFDALTVVLVLNTLCWSYVILPSLYAIKRHMDWITFIGTSLFPVYDLISLCMIITLFFAYRSFLPVRTWIMLGAAVILLGISDSINIMLLAKGLPFIGSWSAVVYNFGLLLLPLAALNGKGEEADNDALKPAPVKRSAFMRLYVPGFSFAALMVMALDQVRVWNGLMIGGGAAVLLILVRQVLMLKENESLVERSEQLVRQYEYMANHDMLSGLPNRRYFEERVRHALQAKDSPTITAVMLLDMDRFKYANDTYGHSAGDQIIRQAAQRLTEVIDGCGTVARQSGDEFAILLECETQPGQLSLWADRIQGAMARPFELHEHIEYLLTVSIGIAFAQAGATELELMRKADLALYRAKSQGGGRQVFYQEEMSHSLTRQLAMEQALRKAIEQNELLLHYQPQFAAESQALIGAEALIRWQPKNGPSVSPAVFIPIAEETGLIVPIGNWVTRTACRQAVAWMQQGLSQPFLISVNVSLRQFQEPDFVASIIAILEETTLPPELLVLEITESIAMSDEREAVEKLLALKDRGIQIAMDDFGTGYSSLAVLKRYQVDKLKIDQAFVRDIGENEEQSTIIEAILAMAASLKVEVIAEGVETHSQYLFLKERGCGAIQGYYFGKPLAVADFEGRFLR</sequence>
<dbReference type="Proteomes" id="UP000570361">
    <property type="component" value="Unassembled WGS sequence"/>
</dbReference>
<organism evidence="4 5">
    <name type="scientific">Paenibacillus phyllosphaerae</name>
    <dbReference type="NCBI Taxonomy" id="274593"/>
    <lineage>
        <taxon>Bacteria</taxon>
        <taxon>Bacillati</taxon>
        <taxon>Bacillota</taxon>
        <taxon>Bacilli</taxon>
        <taxon>Bacillales</taxon>
        <taxon>Paenibacillaceae</taxon>
        <taxon>Paenibacillus</taxon>
    </lineage>
</organism>
<feature type="domain" description="GGDEF" evidence="3">
    <location>
        <begin position="367"/>
        <end position="500"/>
    </location>
</feature>
<reference evidence="4 5" key="1">
    <citation type="submission" date="2020-08" db="EMBL/GenBank/DDBJ databases">
        <title>Genomic Encyclopedia of Type Strains, Phase III (KMG-III): the genomes of soil and plant-associated and newly described type strains.</title>
        <authorList>
            <person name="Whitman W."/>
        </authorList>
    </citation>
    <scope>NUCLEOTIDE SEQUENCE [LARGE SCALE GENOMIC DNA]</scope>
    <source>
        <strain evidence="4 5">CECT 5862</strain>
    </source>
</reference>
<feature type="transmembrane region" description="Helical" evidence="1">
    <location>
        <begin position="65"/>
        <end position="91"/>
    </location>
</feature>
<name>A0A7W5B1V0_9BACL</name>
<feature type="transmembrane region" description="Helical" evidence="1">
    <location>
        <begin position="33"/>
        <end position="53"/>
    </location>
</feature>
<feature type="transmembrane region" description="Helical" evidence="1">
    <location>
        <begin position="133"/>
        <end position="153"/>
    </location>
</feature>
<dbReference type="InterPro" id="IPR043128">
    <property type="entry name" value="Rev_trsase/Diguanyl_cyclase"/>
</dbReference>
<feature type="transmembrane region" description="Helical" evidence="1">
    <location>
        <begin position="103"/>
        <end position="121"/>
    </location>
</feature>
<dbReference type="InterPro" id="IPR052155">
    <property type="entry name" value="Biofilm_reg_signaling"/>
</dbReference>
<dbReference type="RefSeq" id="WP_183602442.1">
    <property type="nucleotide sequence ID" value="NZ_JACHXK010000011.1"/>
</dbReference>
<dbReference type="SMART" id="SM00052">
    <property type="entry name" value="EAL"/>
    <property type="match status" value="1"/>
</dbReference>
<dbReference type="SUPFAM" id="SSF55073">
    <property type="entry name" value="Nucleotide cyclase"/>
    <property type="match status" value="1"/>
</dbReference>
<dbReference type="CDD" id="cd01948">
    <property type="entry name" value="EAL"/>
    <property type="match status" value="1"/>
</dbReference>
<evidence type="ECO:0000259" key="3">
    <source>
        <dbReference type="PROSITE" id="PS50887"/>
    </source>
</evidence>
<accession>A0A7W5B1V0</accession>
<dbReference type="PROSITE" id="PS50883">
    <property type="entry name" value="EAL"/>
    <property type="match status" value="1"/>
</dbReference>
<dbReference type="Gene3D" id="3.20.20.450">
    <property type="entry name" value="EAL domain"/>
    <property type="match status" value="1"/>
</dbReference>